<dbReference type="AlphaFoldDB" id="A0A820IA48"/>
<feature type="non-terminal residue" evidence="1">
    <location>
        <position position="1"/>
    </location>
</feature>
<dbReference type="EMBL" id="CAJOBE010035310">
    <property type="protein sequence ID" value="CAF4307288.1"/>
    <property type="molecule type" value="Genomic_DNA"/>
</dbReference>
<name>A0A820IA48_9BILA</name>
<protein>
    <submittedName>
        <fullName evidence="1">Uncharacterized protein</fullName>
    </submittedName>
</protein>
<accession>A0A820IA48</accession>
<comment type="caution">
    <text evidence="1">The sequence shown here is derived from an EMBL/GenBank/DDBJ whole genome shotgun (WGS) entry which is preliminary data.</text>
</comment>
<gene>
    <name evidence="1" type="ORF">FNK824_LOCUS40865</name>
</gene>
<reference evidence="1" key="1">
    <citation type="submission" date="2021-02" db="EMBL/GenBank/DDBJ databases">
        <authorList>
            <person name="Nowell W R."/>
        </authorList>
    </citation>
    <scope>NUCLEOTIDE SEQUENCE</scope>
</reference>
<proteinExistence type="predicted"/>
<evidence type="ECO:0000313" key="2">
    <source>
        <dbReference type="Proteomes" id="UP000663874"/>
    </source>
</evidence>
<evidence type="ECO:0000313" key="1">
    <source>
        <dbReference type="EMBL" id="CAF4307288.1"/>
    </source>
</evidence>
<organism evidence="1 2">
    <name type="scientific">Rotaria sordida</name>
    <dbReference type="NCBI Taxonomy" id="392033"/>
    <lineage>
        <taxon>Eukaryota</taxon>
        <taxon>Metazoa</taxon>
        <taxon>Spiralia</taxon>
        <taxon>Gnathifera</taxon>
        <taxon>Rotifera</taxon>
        <taxon>Eurotatoria</taxon>
        <taxon>Bdelloidea</taxon>
        <taxon>Philodinida</taxon>
        <taxon>Philodinidae</taxon>
        <taxon>Rotaria</taxon>
    </lineage>
</organism>
<sequence>ITRETAIEEHQTTIAAILHTNKRNQLCVIADTTYLFIQKSIDRGFRDAIPTIKHFGYQAAMPSFLNRTEQLNIEDANYTRLVTKVRWVIESGIRLLFV</sequence>
<dbReference type="Proteomes" id="UP000663874">
    <property type="component" value="Unassembled WGS sequence"/>
</dbReference>